<dbReference type="SUPFAM" id="SSF81383">
    <property type="entry name" value="F-box domain"/>
    <property type="match status" value="1"/>
</dbReference>
<accession>A0ABD1AH81</accession>
<dbReference type="AlphaFoldDB" id="A0ABD1AH81"/>
<comment type="caution">
    <text evidence="2">The sequence shown here is derived from an EMBL/GenBank/DDBJ whole genome shotgun (WGS) entry which is preliminary data.</text>
</comment>
<dbReference type="InterPro" id="IPR036047">
    <property type="entry name" value="F-box-like_dom_sf"/>
</dbReference>
<gene>
    <name evidence="2" type="ORF">V5N11_022325</name>
</gene>
<proteinExistence type="predicted"/>
<dbReference type="InterPro" id="IPR001810">
    <property type="entry name" value="F-box_dom"/>
</dbReference>
<dbReference type="Pfam" id="PF12937">
    <property type="entry name" value="F-box-like"/>
    <property type="match status" value="1"/>
</dbReference>
<reference evidence="2 3" key="1">
    <citation type="submission" date="2024-04" db="EMBL/GenBank/DDBJ databases">
        <title>Genome assembly C_amara_ONT_v2.</title>
        <authorList>
            <person name="Yant L."/>
            <person name="Moore C."/>
            <person name="Slenker M."/>
        </authorList>
    </citation>
    <scope>NUCLEOTIDE SEQUENCE [LARGE SCALE GENOMIC DNA]</scope>
    <source>
        <tissue evidence="2">Leaf</tissue>
    </source>
</reference>
<organism evidence="2 3">
    <name type="scientific">Cardamine amara subsp. amara</name>
    <dbReference type="NCBI Taxonomy" id="228776"/>
    <lineage>
        <taxon>Eukaryota</taxon>
        <taxon>Viridiplantae</taxon>
        <taxon>Streptophyta</taxon>
        <taxon>Embryophyta</taxon>
        <taxon>Tracheophyta</taxon>
        <taxon>Spermatophyta</taxon>
        <taxon>Magnoliopsida</taxon>
        <taxon>eudicotyledons</taxon>
        <taxon>Gunneridae</taxon>
        <taxon>Pentapetalae</taxon>
        <taxon>rosids</taxon>
        <taxon>malvids</taxon>
        <taxon>Brassicales</taxon>
        <taxon>Brassicaceae</taxon>
        <taxon>Cardamineae</taxon>
        <taxon>Cardamine</taxon>
    </lineage>
</organism>
<dbReference type="Gene3D" id="1.20.1280.50">
    <property type="match status" value="1"/>
</dbReference>
<sequence length="134" mass="15519">MDLLPESMKVIILARLQMRDIARIKRVCREWKSLLESSYFRDVYRTLNQRNLSSPWSILYRDKFSTTALEFFCERWGFTQSIGSCVSRFLDEVKAASKSSRVGALTITDGLILLDMSTKSDLTHSVWLILCLDN</sequence>
<evidence type="ECO:0000313" key="2">
    <source>
        <dbReference type="EMBL" id="KAL1200835.1"/>
    </source>
</evidence>
<dbReference type="Proteomes" id="UP001558713">
    <property type="component" value="Unassembled WGS sequence"/>
</dbReference>
<dbReference type="PROSITE" id="PS50181">
    <property type="entry name" value="FBOX"/>
    <property type="match status" value="1"/>
</dbReference>
<keyword evidence="3" id="KW-1185">Reference proteome</keyword>
<dbReference type="SMART" id="SM00256">
    <property type="entry name" value="FBOX"/>
    <property type="match status" value="1"/>
</dbReference>
<evidence type="ECO:0000259" key="1">
    <source>
        <dbReference type="PROSITE" id="PS50181"/>
    </source>
</evidence>
<name>A0ABD1AH81_CARAN</name>
<dbReference type="EMBL" id="JBANAX010000608">
    <property type="protein sequence ID" value="KAL1200835.1"/>
    <property type="molecule type" value="Genomic_DNA"/>
</dbReference>
<evidence type="ECO:0000313" key="3">
    <source>
        <dbReference type="Proteomes" id="UP001558713"/>
    </source>
</evidence>
<protein>
    <submittedName>
        <fullName evidence="2">F-box protein</fullName>
    </submittedName>
</protein>
<feature type="domain" description="F-box" evidence="1">
    <location>
        <begin position="1"/>
        <end position="47"/>
    </location>
</feature>